<dbReference type="AlphaFoldDB" id="A0A0F5N8E7"/>
<dbReference type="EMBL" id="LQPH01000120">
    <property type="protein sequence ID" value="ORW22629.1"/>
    <property type="molecule type" value="Genomic_DNA"/>
</dbReference>
<dbReference type="Gene3D" id="3.10.450.50">
    <property type="match status" value="1"/>
</dbReference>
<gene>
    <name evidence="2" type="ORF">AWC17_04705</name>
</gene>
<accession>A0A0F5N8E7</accession>
<feature type="domain" description="SnoaL-like" evidence="1">
    <location>
        <begin position="10"/>
        <end position="91"/>
    </location>
</feature>
<protein>
    <submittedName>
        <fullName evidence="2">DUF4440 domain-containing protein</fullName>
    </submittedName>
</protein>
<dbReference type="InterPro" id="IPR037401">
    <property type="entry name" value="SnoaL-like"/>
</dbReference>
<dbReference type="OrthoDB" id="333383at2"/>
<evidence type="ECO:0000313" key="3">
    <source>
        <dbReference type="Proteomes" id="UP000193781"/>
    </source>
</evidence>
<evidence type="ECO:0000259" key="1">
    <source>
        <dbReference type="Pfam" id="PF12680"/>
    </source>
</evidence>
<organism evidence="2 3">
    <name type="scientific">Mycobacterium nebraskense</name>
    <dbReference type="NCBI Taxonomy" id="244292"/>
    <lineage>
        <taxon>Bacteria</taxon>
        <taxon>Bacillati</taxon>
        <taxon>Actinomycetota</taxon>
        <taxon>Actinomycetes</taxon>
        <taxon>Mycobacteriales</taxon>
        <taxon>Mycobacteriaceae</taxon>
        <taxon>Mycobacterium</taxon>
    </lineage>
</organism>
<dbReference type="SUPFAM" id="SSF54427">
    <property type="entry name" value="NTF2-like"/>
    <property type="match status" value="1"/>
</dbReference>
<evidence type="ECO:0000313" key="2">
    <source>
        <dbReference type="EMBL" id="ORW22629.1"/>
    </source>
</evidence>
<proteinExistence type="predicted"/>
<dbReference type="Proteomes" id="UP000193781">
    <property type="component" value="Unassembled WGS sequence"/>
</dbReference>
<sequence length="118" mass="13301">MDLDAIAFSQQWVQAWNSHDAEAVLRHFHDDVVFTSPVAARLLPETMGVILGKPALRDYWTRALQSFPDLQFVVEGVYQGIDTIVITYRNQNDALVNEVLRFSDNLVVEGHGTYVVPA</sequence>
<name>A0A0F5N8E7_9MYCO</name>
<dbReference type="Pfam" id="PF12680">
    <property type="entry name" value="SnoaL_2"/>
    <property type="match status" value="1"/>
</dbReference>
<dbReference type="InterPro" id="IPR032710">
    <property type="entry name" value="NTF2-like_dom_sf"/>
</dbReference>
<reference evidence="2 3" key="1">
    <citation type="submission" date="2016-01" db="EMBL/GenBank/DDBJ databases">
        <title>The new phylogeny of the genus Mycobacterium.</title>
        <authorList>
            <person name="Tarcisio F."/>
            <person name="Conor M."/>
            <person name="Antonella G."/>
            <person name="Elisabetta G."/>
            <person name="Giulia F.S."/>
            <person name="Sara T."/>
            <person name="Anna F."/>
            <person name="Clotilde B."/>
            <person name="Roberto B."/>
            <person name="Veronica D.S."/>
            <person name="Fabio R."/>
            <person name="Monica P."/>
            <person name="Olivier J."/>
            <person name="Enrico T."/>
            <person name="Nicola S."/>
        </authorList>
    </citation>
    <scope>NUCLEOTIDE SEQUENCE [LARGE SCALE GENOMIC DNA]</scope>
    <source>
        <strain evidence="2 3">DSM 44803</strain>
    </source>
</reference>
<keyword evidence="3" id="KW-1185">Reference proteome</keyword>
<dbReference type="RefSeq" id="WP_046185239.1">
    <property type="nucleotide sequence ID" value="NZ_JACKSS010000019.1"/>
</dbReference>
<comment type="caution">
    <text evidence="2">The sequence shown here is derived from an EMBL/GenBank/DDBJ whole genome shotgun (WGS) entry which is preliminary data.</text>
</comment>
<dbReference type="STRING" id="244292.ABW17_27270"/>